<dbReference type="GO" id="GO:0009044">
    <property type="term" value="F:xylan 1,4-beta-xylosidase activity"/>
    <property type="evidence" value="ECO:0007669"/>
    <property type="project" value="InterPro"/>
</dbReference>
<dbReference type="Proteomes" id="UP000472320">
    <property type="component" value="Unassembled WGS sequence"/>
</dbReference>
<dbReference type="Gene3D" id="2.60.40.10">
    <property type="entry name" value="Immunoglobulins"/>
    <property type="match status" value="1"/>
</dbReference>
<accession>A0A6L6QBU8</accession>
<dbReference type="SUPFAM" id="SSF56988">
    <property type="entry name" value="Anthrax protective antigen"/>
    <property type="match status" value="1"/>
</dbReference>
<dbReference type="InterPro" id="IPR044993">
    <property type="entry name" value="BXL"/>
</dbReference>
<feature type="signal peptide" evidence="4">
    <location>
        <begin position="1"/>
        <end position="28"/>
    </location>
</feature>
<dbReference type="OrthoDB" id="8864425at2"/>
<feature type="chain" id="PRO_5026764358" evidence="4">
    <location>
        <begin position="29"/>
        <end position="882"/>
    </location>
</feature>
<dbReference type="InterPro" id="IPR036962">
    <property type="entry name" value="Glyco_hydro_3_N_sf"/>
</dbReference>
<dbReference type="GO" id="GO:0031222">
    <property type="term" value="P:arabinan catabolic process"/>
    <property type="evidence" value="ECO:0007669"/>
    <property type="project" value="TreeGrafter"/>
</dbReference>
<dbReference type="GO" id="GO:0045493">
    <property type="term" value="P:xylan catabolic process"/>
    <property type="evidence" value="ECO:0007669"/>
    <property type="project" value="InterPro"/>
</dbReference>
<dbReference type="SMART" id="SM01217">
    <property type="entry name" value="Fn3_like"/>
    <property type="match status" value="1"/>
</dbReference>
<dbReference type="SMART" id="SM00758">
    <property type="entry name" value="PA14"/>
    <property type="match status" value="1"/>
</dbReference>
<dbReference type="PROSITE" id="PS51820">
    <property type="entry name" value="PA14"/>
    <property type="match status" value="1"/>
</dbReference>
<proteinExistence type="inferred from homology"/>
<dbReference type="Pfam" id="PF14310">
    <property type="entry name" value="Fn3-like"/>
    <property type="match status" value="1"/>
</dbReference>
<dbReference type="InterPro" id="IPR017853">
    <property type="entry name" value="GH"/>
</dbReference>
<dbReference type="InterPro" id="IPR013783">
    <property type="entry name" value="Ig-like_fold"/>
</dbReference>
<dbReference type="Gene3D" id="3.20.20.300">
    <property type="entry name" value="Glycoside hydrolase, family 3, N-terminal domain"/>
    <property type="match status" value="1"/>
</dbReference>
<keyword evidence="3 6" id="KW-0378">Hydrolase</keyword>
<evidence type="ECO:0000256" key="1">
    <source>
        <dbReference type="ARBA" id="ARBA00005336"/>
    </source>
</evidence>
<dbReference type="InterPro" id="IPR026891">
    <property type="entry name" value="Fn3-like"/>
</dbReference>
<dbReference type="Pfam" id="PF07691">
    <property type="entry name" value="PA14"/>
    <property type="match status" value="1"/>
</dbReference>
<comment type="caution">
    <text evidence="6">The sequence shown here is derived from an EMBL/GenBank/DDBJ whole genome shotgun (WGS) entry which is preliminary data.</text>
</comment>
<gene>
    <name evidence="6" type="ORF">GM658_05190</name>
</gene>
<dbReference type="InterPro" id="IPR037524">
    <property type="entry name" value="PA14/GLEYA"/>
</dbReference>
<dbReference type="SUPFAM" id="SSF52279">
    <property type="entry name" value="Beta-D-glucan exohydrolase, C-terminal domain"/>
    <property type="match status" value="1"/>
</dbReference>
<reference evidence="6 7" key="1">
    <citation type="submission" date="2019-11" db="EMBL/GenBank/DDBJ databases">
        <title>Type strains purchased from KCTC, JCM and DSMZ.</title>
        <authorList>
            <person name="Lu H."/>
        </authorList>
    </citation>
    <scope>NUCLEOTIDE SEQUENCE [LARGE SCALE GENOMIC DNA]</scope>
    <source>
        <strain evidence="6 7">JCM 31587</strain>
    </source>
</reference>
<organism evidence="6 7">
    <name type="scientific">Massilia eburnea</name>
    <dbReference type="NCBI Taxonomy" id="1776165"/>
    <lineage>
        <taxon>Bacteria</taxon>
        <taxon>Pseudomonadati</taxon>
        <taxon>Pseudomonadota</taxon>
        <taxon>Betaproteobacteria</taxon>
        <taxon>Burkholderiales</taxon>
        <taxon>Oxalobacteraceae</taxon>
        <taxon>Telluria group</taxon>
        <taxon>Massilia</taxon>
    </lineage>
</organism>
<dbReference type="InterPro" id="IPR036881">
    <property type="entry name" value="Glyco_hydro_3_C_sf"/>
</dbReference>
<dbReference type="GO" id="GO:0046556">
    <property type="term" value="F:alpha-L-arabinofuranosidase activity"/>
    <property type="evidence" value="ECO:0007669"/>
    <property type="project" value="TreeGrafter"/>
</dbReference>
<keyword evidence="7" id="KW-1185">Reference proteome</keyword>
<keyword evidence="2 4" id="KW-0732">Signal</keyword>
<evidence type="ECO:0000256" key="4">
    <source>
        <dbReference type="SAM" id="SignalP"/>
    </source>
</evidence>
<dbReference type="SUPFAM" id="SSF51445">
    <property type="entry name" value="(Trans)glycosidases"/>
    <property type="match status" value="1"/>
</dbReference>
<dbReference type="InterPro" id="IPR001764">
    <property type="entry name" value="Glyco_hydro_3_N"/>
</dbReference>
<dbReference type="AlphaFoldDB" id="A0A6L6QBU8"/>
<evidence type="ECO:0000259" key="5">
    <source>
        <dbReference type="PROSITE" id="PS51820"/>
    </source>
</evidence>
<dbReference type="InterPro" id="IPR002772">
    <property type="entry name" value="Glyco_hydro_3_C"/>
</dbReference>
<protein>
    <submittedName>
        <fullName evidence="6">Glycoside hydrolase family 3 protein</fullName>
    </submittedName>
</protein>
<evidence type="ECO:0000256" key="2">
    <source>
        <dbReference type="ARBA" id="ARBA00022729"/>
    </source>
</evidence>
<dbReference type="PRINTS" id="PR00133">
    <property type="entry name" value="GLHYDRLASE3"/>
</dbReference>
<evidence type="ECO:0000313" key="7">
    <source>
        <dbReference type="Proteomes" id="UP000472320"/>
    </source>
</evidence>
<dbReference type="EMBL" id="WNKX01000003">
    <property type="protein sequence ID" value="MTW09988.1"/>
    <property type="molecule type" value="Genomic_DNA"/>
</dbReference>
<dbReference type="Gene3D" id="3.40.50.1700">
    <property type="entry name" value="Glycoside hydrolase family 3 C-terminal domain"/>
    <property type="match status" value="2"/>
</dbReference>
<dbReference type="PANTHER" id="PTHR42721:SF3">
    <property type="entry name" value="BETA-D-XYLOSIDASE 5-RELATED"/>
    <property type="match status" value="1"/>
</dbReference>
<comment type="similarity">
    <text evidence="1">Belongs to the glycosyl hydrolase 3 family.</text>
</comment>
<dbReference type="Pfam" id="PF00933">
    <property type="entry name" value="Glyco_hydro_3"/>
    <property type="match status" value="1"/>
</dbReference>
<dbReference type="PANTHER" id="PTHR42721">
    <property type="entry name" value="SUGAR HYDROLASE-RELATED"/>
    <property type="match status" value="1"/>
</dbReference>
<feature type="domain" description="PA14" evidence="5">
    <location>
        <begin position="466"/>
        <end position="600"/>
    </location>
</feature>
<sequence length="882" mass="94887">MTHLRNRRPVLAALVSMALSFHTCQAHAASADDPGQRARDLLSRMSIEEKASLLQHDSPAIPRLAIPAYDWWNEGLHGVARAGNATVFPQAIALAATWNGPLVTRVADTVATEFRAKYRQTVGPDGTTALYRGLTVWSPNINIFRDPRWGRGQETYGEDPYLTSRIGVAYVRGLQGDNPATPKVSATVKHFAVHSGPEADRHREDIHPSPHDLTETYLPAFHDTVTEGRALAVMCAYNAVDGVPACASDKLLKDTLRSDWHFQGHVVSDCGAVADIHGAEAHHYTATPEQAVAAAINAGTDVMCEFGNSPTATPATTVRAVQQGLLAEPVLDRAVLRLLEARIRLGLLDKPGSGPFGQIAASEVDTPAHRSLNLETARQSLVLLKNDGLLPLKQAPRSIAVIGPNADSVDALVGNYNGTPSQPVTVLAGLRARFPQARVTHIEGTGWVAPPLQDVPPDRLCVDAACTHPGVRLERFDNLALEGAPSATETVANAALKWGWPDSAERKTSTRWSGYLRAAESGTHHFRLKGNQGYRIRLDGRLVADMWDLAWPTSNAGLTLEAGKLYRIDIEAQQTGWEGEQQLQWTRPSFDNAAALEAARQADLVVFVSGLTWQLEGEEMSVHAPGFAGGDRTSIDLPAPQQSLLERLHAELRPLHKPLVLVNMSGSAMALNWADSHVPAIIQAWYPGGEGGQAIAELIAGDFSPAGRLPVTFYQSAADLPPFKDYGMQGRTYKYFKGKPLYPFGHGLSYTHFTYKNAAAVPKTVCTGFDVRLAVDVKNDGKRAGDEVVQWYVSRPEPGAPNRTLAGFTRIALGAGETRRVTFTLNAKALSTVDAAGRRNVEPGPAEVWIGGGQPGGAGSAGQAAGIGVKLTVKGRRSLPPF</sequence>
<dbReference type="InterPro" id="IPR011658">
    <property type="entry name" value="PA14_dom"/>
</dbReference>
<name>A0A6L6QBU8_9BURK</name>
<evidence type="ECO:0000313" key="6">
    <source>
        <dbReference type="EMBL" id="MTW09988.1"/>
    </source>
</evidence>
<dbReference type="Pfam" id="PF01915">
    <property type="entry name" value="Glyco_hydro_3_C"/>
    <property type="match status" value="1"/>
</dbReference>
<evidence type="ECO:0000256" key="3">
    <source>
        <dbReference type="ARBA" id="ARBA00022801"/>
    </source>
</evidence>
<dbReference type="RefSeq" id="WP_155452940.1">
    <property type="nucleotide sequence ID" value="NZ_WNKX01000003.1"/>
</dbReference>